<protein>
    <submittedName>
        <fullName evidence="2">Uncharacterized protein</fullName>
    </submittedName>
</protein>
<evidence type="ECO:0000313" key="2">
    <source>
        <dbReference type="EMBL" id="PXX80457.1"/>
    </source>
</evidence>
<keyword evidence="1" id="KW-0812">Transmembrane</keyword>
<dbReference type="AlphaFoldDB" id="A0A318LFR5"/>
<keyword evidence="3" id="KW-1185">Reference proteome</keyword>
<comment type="caution">
    <text evidence="2">The sequence shown here is derived from an EMBL/GenBank/DDBJ whole genome shotgun (WGS) entry which is preliminary data.</text>
</comment>
<gene>
    <name evidence="2" type="ORF">DES51_10348</name>
</gene>
<sequence length="79" mass="9388">MALYFICYALGYDYLYYQKSFNFTIFLIFTIGCSLFLLAIGKILERIVLCEVNFREHYEGIKKILNDLKHTENTINCQE</sequence>
<organism evidence="2 3">
    <name type="scientific">Dielma fastidiosa</name>
    <dbReference type="NCBI Taxonomy" id="1034346"/>
    <lineage>
        <taxon>Bacteria</taxon>
        <taxon>Bacillati</taxon>
        <taxon>Bacillota</taxon>
        <taxon>Erysipelotrichia</taxon>
        <taxon>Erysipelotrichales</taxon>
        <taxon>Erysipelotrichaceae</taxon>
        <taxon>Dielma</taxon>
    </lineage>
</organism>
<name>A0A318LFR5_9FIRM</name>
<evidence type="ECO:0000256" key="1">
    <source>
        <dbReference type="SAM" id="Phobius"/>
    </source>
</evidence>
<evidence type="ECO:0000313" key="3">
    <source>
        <dbReference type="Proteomes" id="UP000247612"/>
    </source>
</evidence>
<keyword evidence="1" id="KW-1133">Transmembrane helix</keyword>
<accession>A0A318LFR5</accession>
<dbReference type="Proteomes" id="UP000247612">
    <property type="component" value="Unassembled WGS sequence"/>
</dbReference>
<reference evidence="2 3" key="1">
    <citation type="submission" date="2018-05" db="EMBL/GenBank/DDBJ databases">
        <title>Genomic Encyclopedia of Type Strains, Phase IV (KMG-IV): sequencing the most valuable type-strain genomes for metagenomic binning, comparative biology and taxonomic classification.</title>
        <authorList>
            <person name="Goeker M."/>
        </authorList>
    </citation>
    <scope>NUCLEOTIDE SEQUENCE [LARGE SCALE GENOMIC DNA]</scope>
    <source>
        <strain evidence="2 3">JC118</strain>
    </source>
</reference>
<dbReference type="EMBL" id="QJKH01000003">
    <property type="protein sequence ID" value="PXX80457.1"/>
    <property type="molecule type" value="Genomic_DNA"/>
</dbReference>
<proteinExistence type="predicted"/>
<feature type="transmembrane region" description="Helical" evidence="1">
    <location>
        <begin position="20"/>
        <end position="40"/>
    </location>
</feature>
<keyword evidence="1" id="KW-0472">Membrane</keyword>